<keyword evidence="1" id="KW-0472">Membrane</keyword>
<evidence type="ECO:0000313" key="3">
    <source>
        <dbReference type="Proteomes" id="UP001560267"/>
    </source>
</evidence>
<gene>
    <name evidence="2" type="ORF">AB6A68_09600</name>
</gene>
<feature type="transmembrane region" description="Helical" evidence="1">
    <location>
        <begin position="26"/>
        <end position="46"/>
    </location>
</feature>
<dbReference type="RefSeq" id="WP_298385765.1">
    <property type="nucleotide sequence ID" value="NZ_JBFSHR010000035.1"/>
</dbReference>
<reference evidence="2 3" key="1">
    <citation type="submission" date="2024-07" db="EMBL/GenBank/DDBJ databases">
        <title>Draft Genome Sequence of Ferrimicrobium acidiphilum Strain YE2023, Isolated from a Pulp of Bioleach Reactor.</title>
        <authorList>
            <person name="Elkina Y.A."/>
            <person name="Bulaeva A.G."/>
            <person name="Beletsky A.V."/>
            <person name="Mardanov A.V."/>
        </authorList>
    </citation>
    <scope>NUCLEOTIDE SEQUENCE [LARGE SCALE GENOMIC DNA]</scope>
    <source>
        <strain evidence="2 3">YE2023</strain>
    </source>
</reference>
<sequence length="79" mass="8582">MTPSHARPKPVDQSSYRVGRRDTAPLLLVALAVLWIAVAAVCEAALHASWRLIPSMVALGIGLLYLRGAGGAYLRRMRE</sequence>
<feature type="transmembrane region" description="Helical" evidence="1">
    <location>
        <begin position="52"/>
        <end position="74"/>
    </location>
</feature>
<name>A0ABV3Y3E4_9ACTN</name>
<protein>
    <submittedName>
        <fullName evidence="2">Uncharacterized protein</fullName>
    </submittedName>
</protein>
<dbReference type="EMBL" id="JBFSHR010000035">
    <property type="protein sequence ID" value="MEX6430088.1"/>
    <property type="molecule type" value="Genomic_DNA"/>
</dbReference>
<accession>A0ABV3Y3E4</accession>
<keyword evidence="3" id="KW-1185">Reference proteome</keyword>
<keyword evidence="1" id="KW-0812">Transmembrane</keyword>
<keyword evidence="1" id="KW-1133">Transmembrane helix</keyword>
<dbReference type="Proteomes" id="UP001560267">
    <property type="component" value="Unassembled WGS sequence"/>
</dbReference>
<evidence type="ECO:0000313" key="2">
    <source>
        <dbReference type="EMBL" id="MEX6430088.1"/>
    </source>
</evidence>
<organism evidence="2 3">
    <name type="scientific">Ferrimicrobium acidiphilum</name>
    <dbReference type="NCBI Taxonomy" id="121039"/>
    <lineage>
        <taxon>Bacteria</taxon>
        <taxon>Bacillati</taxon>
        <taxon>Actinomycetota</taxon>
        <taxon>Acidimicrobiia</taxon>
        <taxon>Acidimicrobiales</taxon>
        <taxon>Acidimicrobiaceae</taxon>
        <taxon>Ferrimicrobium</taxon>
    </lineage>
</organism>
<proteinExistence type="predicted"/>
<comment type="caution">
    <text evidence="2">The sequence shown here is derived from an EMBL/GenBank/DDBJ whole genome shotgun (WGS) entry which is preliminary data.</text>
</comment>
<evidence type="ECO:0000256" key="1">
    <source>
        <dbReference type="SAM" id="Phobius"/>
    </source>
</evidence>